<keyword evidence="2" id="KW-0812">Transmembrane</keyword>
<evidence type="ECO:0000259" key="5">
    <source>
        <dbReference type="Pfam" id="PF12698"/>
    </source>
</evidence>
<evidence type="ECO:0000313" key="7">
    <source>
        <dbReference type="Proteomes" id="UP001430755"/>
    </source>
</evidence>
<comment type="caution">
    <text evidence="6">The sequence shown here is derived from an EMBL/GenBank/DDBJ whole genome shotgun (WGS) entry which is preliminary data.</text>
</comment>
<evidence type="ECO:0000256" key="1">
    <source>
        <dbReference type="ARBA" id="ARBA00004141"/>
    </source>
</evidence>
<reference evidence="6" key="1">
    <citation type="submission" date="2021-11" db="EMBL/GenBank/DDBJ databases">
        <title>A Novel Adlercreutzia Species, isolated from a Allomyrina dichotoma larva feces.</title>
        <authorList>
            <person name="Suh M.K."/>
        </authorList>
    </citation>
    <scope>NUCLEOTIDE SEQUENCE</scope>
    <source>
        <strain evidence="6">JBNU-10</strain>
    </source>
</reference>
<dbReference type="InterPro" id="IPR051328">
    <property type="entry name" value="T7SS_ABC-Transporter"/>
</dbReference>
<dbReference type="NCBIfam" id="TIGR03062">
    <property type="entry name" value="pip_yhgE_Cterm"/>
    <property type="match status" value="1"/>
</dbReference>
<keyword evidence="3" id="KW-1133">Transmembrane helix</keyword>
<organism evidence="6 7">
    <name type="scientific">Adlercreutzia faecimuris</name>
    <dbReference type="NCBI Taxonomy" id="2897341"/>
    <lineage>
        <taxon>Bacteria</taxon>
        <taxon>Bacillati</taxon>
        <taxon>Actinomycetota</taxon>
        <taxon>Coriobacteriia</taxon>
        <taxon>Eggerthellales</taxon>
        <taxon>Eggerthellaceae</taxon>
        <taxon>Adlercreutzia</taxon>
    </lineage>
</organism>
<dbReference type="InterPro" id="IPR017500">
    <property type="entry name" value="Phage_infect_YhgE_N"/>
</dbReference>
<name>A0ABS9WE25_9ACTN</name>
<protein>
    <submittedName>
        <fullName evidence="6">YhgE/Pip domain-containing protein</fullName>
    </submittedName>
</protein>
<dbReference type="PANTHER" id="PTHR43077:SF10">
    <property type="entry name" value="TRANSPORT PERMEASE PROTEIN"/>
    <property type="match status" value="1"/>
</dbReference>
<proteinExistence type="predicted"/>
<evidence type="ECO:0000256" key="4">
    <source>
        <dbReference type="ARBA" id="ARBA00023136"/>
    </source>
</evidence>
<evidence type="ECO:0000256" key="2">
    <source>
        <dbReference type="ARBA" id="ARBA00022692"/>
    </source>
</evidence>
<feature type="domain" description="ABC-2 type transporter transmembrane" evidence="5">
    <location>
        <begin position="481"/>
        <end position="695"/>
    </location>
</feature>
<dbReference type="RefSeq" id="WP_242162951.1">
    <property type="nucleotide sequence ID" value="NZ_JAJMLW010000001.1"/>
</dbReference>
<dbReference type="EMBL" id="JAJMLW010000001">
    <property type="protein sequence ID" value="MCI2241116.1"/>
    <property type="molecule type" value="Genomic_DNA"/>
</dbReference>
<evidence type="ECO:0000313" key="6">
    <source>
        <dbReference type="EMBL" id="MCI2241116.1"/>
    </source>
</evidence>
<sequence>MKNIARLFLLDMRHLADNVIAAIVVVGLVIVPPLYAWFTTAGFWDPYDRTDQIKVAVANDDKGYQSDLIPVKVNAGESVTAALRANDQFDWTFVTEDEAVEGVKAGRYYAAIVIPASFSRDLMTVFTDHVEHADIVYYVNQKENAIAPRVTGAGASTLEQEIDETFSKTVGDVALGTTSNLLGFVNGDGIASYGAAVDERLAQAVAELSGAASQARAFGGLVGSTATLARASADILGGTEDAASAAAPLLGEAREGIDAASDALDGAASTADEAFAQAEASFDKVSAAVNEALDALEKTPAAAQGVLAAASGDVQGVIDAYRALRESVAQADPSSPLLPRIDQAILGLANLQGSIDDASEALGQGAARAEEARAAVTARIDEARAAIQGLRSSYDAKLRDEAAQLGATLAQVRDASEKLASQVDATAKGLAGASSSLGDDLDGVRASLDDTAGVLEGAADDLSAARTALAGALASGDLDKVRAIIGSDPARIAQFLSAPTQLDRHAVWPMANNGSAMSPFYTSLSLWIGAIFMVALMQVNVGPRRRAQLDDPTPGQLYLGRYGVFLVLGLAQATIVATGNVFFLGVQCEHVLLYYVAAWAAALVFTNLVYTLTVSFGNIGKACAIILLVLQLAGSGGIFPVQMSAEFFQAVYPWLPFTHSMEALQGAMAGIYGDQYWVSIGLLLALLIPSLLLGLVLRRPVIRLNDYVLRKLAETKVV</sequence>
<dbReference type="PANTHER" id="PTHR43077">
    <property type="entry name" value="TRANSPORT PERMEASE YVFS-RELATED"/>
    <property type="match status" value="1"/>
</dbReference>
<dbReference type="InterPro" id="IPR013525">
    <property type="entry name" value="ABC2_TM"/>
</dbReference>
<dbReference type="Pfam" id="PF12698">
    <property type="entry name" value="ABC2_membrane_3"/>
    <property type="match status" value="2"/>
</dbReference>
<dbReference type="NCBIfam" id="TIGR03061">
    <property type="entry name" value="pip_yhgE_Nterm"/>
    <property type="match status" value="1"/>
</dbReference>
<gene>
    <name evidence="6" type="ORF">LPT13_01960</name>
</gene>
<keyword evidence="7" id="KW-1185">Reference proteome</keyword>
<keyword evidence="4" id="KW-0472">Membrane</keyword>
<accession>A0ABS9WE25</accession>
<evidence type="ECO:0000256" key="3">
    <source>
        <dbReference type="ARBA" id="ARBA00022989"/>
    </source>
</evidence>
<feature type="domain" description="ABC-2 type transporter transmembrane" evidence="5">
    <location>
        <begin position="29"/>
        <end position="162"/>
    </location>
</feature>
<comment type="subcellular location">
    <subcellularLocation>
        <location evidence="1">Membrane</location>
        <topology evidence="1">Multi-pass membrane protein</topology>
    </subcellularLocation>
</comment>
<dbReference type="InterPro" id="IPR017501">
    <property type="entry name" value="Phage_infect_YhgE_C"/>
</dbReference>
<dbReference type="Proteomes" id="UP001430755">
    <property type="component" value="Unassembled WGS sequence"/>
</dbReference>